<dbReference type="OrthoDB" id="410592at2759"/>
<dbReference type="SUPFAM" id="SSF53300">
    <property type="entry name" value="vWA-like"/>
    <property type="match status" value="1"/>
</dbReference>
<feature type="disulfide bond" evidence="14">
    <location>
        <begin position="576"/>
        <end position="583"/>
    </location>
</feature>
<keyword evidence="11 16" id="KW-0472">Membrane</keyword>
<feature type="disulfide bond" evidence="14">
    <location>
        <begin position="441"/>
        <end position="445"/>
    </location>
</feature>
<evidence type="ECO:0000256" key="1">
    <source>
        <dbReference type="ARBA" id="ARBA00004251"/>
    </source>
</evidence>
<keyword evidence="7" id="KW-0677">Repeat</keyword>
<dbReference type="Gene3D" id="2.60.40.1510">
    <property type="entry name" value="ntegrin, alpha v. Chain A, domain 3"/>
    <property type="match status" value="1"/>
</dbReference>
<dbReference type="InterPro" id="IPR057243">
    <property type="entry name" value="Integrin_I-EGF_CS"/>
</dbReference>
<dbReference type="PRINTS" id="PR01186">
    <property type="entry name" value="INTEGRINB"/>
</dbReference>
<keyword evidence="10 15" id="KW-0401">Integrin</keyword>
<feature type="disulfide bond" evidence="14">
    <location>
        <begin position="236"/>
        <end position="278"/>
    </location>
</feature>
<feature type="disulfide bond" evidence="14">
    <location>
        <begin position="625"/>
        <end position="634"/>
    </location>
</feature>
<feature type="disulfide bond" evidence="14">
    <location>
        <begin position="565"/>
        <end position="574"/>
    </location>
</feature>
<evidence type="ECO:0000256" key="17">
    <source>
        <dbReference type="SAM" id="SignalP"/>
    </source>
</evidence>
<dbReference type="GO" id="GO:0007160">
    <property type="term" value="P:cell-matrix adhesion"/>
    <property type="evidence" value="ECO:0007669"/>
    <property type="project" value="TreeGrafter"/>
</dbReference>
<keyword evidence="9 16" id="KW-1133">Transmembrane helix</keyword>
<evidence type="ECO:0000259" key="19">
    <source>
        <dbReference type="SMART" id="SM01241"/>
    </source>
</evidence>
<evidence type="ECO:0000313" key="20">
    <source>
        <dbReference type="EnsemblMetazoa" id="XP_014241512.1"/>
    </source>
</evidence>
<evidence type="ECO:0000256" key="16">
    <source>
        <dbReference type="SAM" id="Phobius"/>
    </source>
</evidence>
<dbReference type="SUPFAM" id="SSF69687">
    <property type="entry name" value="Integrin beta tail domain"/>
    <property type="match status" value="1"/>
</dbReference>
<feature type="disulfide bond" evidence="14">
    <location>
        <begin position="484"/>
        <end position="500"/>
    </location>
</feature>
<feature type="disulfide bond" evidence="14">
    <location>
        <begin position="605"/>
        <end position="616"/>
    </location>
</feature>
<keyword evidence="5 15" id="KW-0812">Transmembrane</keyword>
<dbReference type="SMART" id="SM01241">
    <property type="entry name" value="Integrin_b_cyt"/>
    <property type="match status" value="1"/>
</dbReference>
<evidence type="ECO:0000256" key="5">
    <source>
        <dbReference type="ARBA" id="ARBA00022692"/>
    </source>
</evidence>
<feature type="disulfide bond" evidence="14">
    <location>
        <begin position="185"/>
        <end position="188"/>
    </location>
</feature>
<dbReference type="GO" id="GO:0007157">
    <property type="term" value="P:heterophilic cell-cell adhesion via plasma membrane cell adhesion molecules"/>
    <property type="evidence" value="ECO:0007669"/>
    <property type="project" value="UniProtKB-ARBA"/>
</dbReference>
<evidence type="ECO:0000256" key="12">
    <source>
        <dbReference type="ARBA" id="ARBA00023157"/>
    </source>
</evidence>
<evidence type="ECO:0000256" key="10">
    <source>
        <dbReference type="ARBA" id="ARBA00023037"/>
    </source>
</evidence>
<dbReference type="Gene3D" id="2.10.25.10">
    <property type="entry name" value="Laminin"/>
    <property type="match status" value="3"/>
</dbReference>
<dbReference type="Proteomes" id="UP000494040">
    <property type="component" value="Unassembled WGS sequence"/>
</dbReference>
<proteinExistence type="inferred from homology"/>
<dbReference type="SUPFAM" id="SSF57196">
    <property type="entry name" value="EGF/Laminin"/>
    <property type="match status" value="1"/>
</dbReference>
<feature type="disulfide bond" evidence="14">
    <location>
        <begin position="473"/>
        <end position="482"/>
    </location>
</feature>
<comment type="subcellular location">
    <subcellularLocation>
        <location evidence="1 15">Cell membrane</location>
        <topology evidence="1 15">Single-pass type I membrane protein</topology>
    </subcellularLocation>
</comment>
<feature type="chain" id="PRO_5035286539" description="Integrin beta" evidence="17">
    <location>
        <begin position="19"/>
        <end position="788"/>
    </location>
</feature>
<dbReference type="EnsemblMetazoa" id="XM_014386026.2">
    <property type="protein sequence ID" value="XP_014241512.1"/>
    <property type="gene ID" value="LOC106662174"/>
</dbReference>
<evidence type="ECO:0000256" key="4">
    <source>
        <dbReference type="ARBA" id="ARBA00022536"/>
    </source>
</evidence>
<dbReference type="Pfam" id="PF08725">
    <property type="entry name" value="Integrin_b_cyt"/>
    <property type="match status" value="1"/>
</dbReference>
<dbReference type="Pfam" id="PF23105">
    <property type="entry name" value="EGF_integrin"/>
    <property type="match status" value="2"/>
</dbReference>
<evidence type="ECO:0000256" key="7">
    <source>
        <dbReference type="ARBA" id="ARBA00022737"/>
    </source>
</evidence>
<dbReference type="Pfam" id="PF00362">
    <property type="entry name" value="Integrin_beta"/>
    <property type="match status" value="1"/>
</dbReference>
<dbReference type="GO" id="GO:0007229">
    <property type="term" value="P:integrin-mediated signaling pathway"/>
    <property type="evidence" value="ECO:0007669"/>
    <property type="project" value="UniProtKB-KW"/>
</dbReference>
<name>A0A8I6RBL3_CIMLE</name>
<dbReference type="OMA" id="THTTHFR"/>
<feature type="disulfide bond" evidence="14">
    <location>
        <begin position="518"/>
        <end position="552"/>
    </location>
</feature>
<keyword evidence="21" id="KW-1185">Reference proteome</keyword>
<dbReference type="PANTHER" id="PTHR10082:SF60">
    <property type="entry name" value="INTEGRIN BETA-PS"/>
    <property type="match status" value="1"/>
</dbReference>
<evidence type="ECO:0000256" key="14">
    <source>
        <dbReference type="PIRSR" id="PIRSR002512-1"/>
    </source>
</evidence>
<evidence type="ECO:0000256" key="13">
    <source>
        <dbReference type="ARBA" id="ARBA00023180"/>
    </source>
</evidence>
<keyword evidence="6 17" id="KW-0732">Signal</keyword>
<evidence type="ECO:0000256" key="11">
    <source>
        <dbReference type="ARBA" id="ARBA00023136"/>
    </source>
</evidence>
<dbReference type="GO" id="GO:0033627">
    <property type="term" value="P:cell adhesion mediated by integrin"/>
    <property type="evidence" value="ECO:0007669"/>
    <property type="project" value="TreeGrafter"/>
</dbReference>
<dbReference type="AlphaFoldDB" id="A0A8I6RBL3"/>
<keyword evidence="4" id="KW-0245">EGF-like domain</keyword>
<protein>
    <recommendedName>
        <fullName evidence="15">Integrin beta</fullName>
    </recommendedName>
</protein>
<evidence type="ECO:0000256" key="3">
    <source>
        <dbReference type="ARBA" id="ARBA00022475"/>
    </source>
</evidence>
<dbReference type="GO" id="GO:0008305">
    <property type="term" value="C:integrin complex"/>
    <property type="evidence" value="ECO:0007669"/>
    <property type="project" value="TreeGrafter"/>
</dbReference>
<dbReference type="FunFam" id="3.40.50.410:FF:000002">
    <property type="entry name" value="Integrin beta"/>
    <property type="match status" value="1"/>
</dbReference>
<feature type="disulfide bond" evidence="14">
    <location>
        <begin position="598"/>
        <end position="603"/>
    </location>
</feature>
<reference evidence="20" key="1">
    <citation type="submission" date="2022-01" db="UniProtKB">
        <authorList>
            <consortium name="EnsemblMetazoa"/>
        </authorList>
    </citation>
    <scope>IDENTIFICATION</scope>
</reference>
<feature type="disulfide bond" evidence="14">
    <location>
        <begin position="558"/>
        <end position="563"/>
    </location>
</feature>
<dbReference type="PIRSF" id="PIRSF002512">
    <property type="entry name" value="Integrin_B"/>
    <property type="match status" value="1"/>
</dbReference>
<dbReference type="GO" id="GO:0009986">
    <property type="term" value="C:cell surface"/>
    <property type="evidence" value="ECO:0007669"/>
    <property type="project" value="TreeGrafter"/>
</dbReference>
<dbReference type="Gene3D" id="1.20.5.100">
    <property type="entry name" value="Cytochrome c1, transmembrane anchor, C-terminal"/>
    <property type="match status" value="1"/>
</dbReference>
<evidence type="ECO:0000256" key="15">
    <source>
        <dbReference type="RuleBase" id="RU000633"/>
    </source>
</evidence>
<dbReference type="GO" id="GO:0005925">
    <property type="term" value="C:focal adhesion"/>
    <property type="evidence" value="ECO:0007669"/>
    <property type="project" value="TreeGrafter"/>
</dbReference>
<dbReference type="Gene3D" id="3.40.50.410">
    <property type="entry name" value="von Willebrand factor, type A domain"/>
    <property type="match status" value="1"/>
</dbReference>
<dbReference type="RefSeq" id="XP_014241512.1">
    <property type="nucleotide sequence ID" value="XM_014386026.2"/>
</dbReference>
<feature type="domain" description="Integrin beta subunit cytoplasmic" evidence="19">
    <location>
        <begin position="740"/>
        <end position="788"/>
    </location>
</feature>
<keyword evidence="8 15" id="KW-0130">Cell adhesion</keyword>
<dbReference type="GO" id="GO:0005178">
    <property type="term" value="F:integrin binding"/>
    <property type="evidence" value="ECO:0007669"/>
    <property type="project" value="TreeGrafter"/>
</dbReference>
<dbReference type="SUPFAM" id="SSF103575">
    <property type="entry name" value="Plexin repeat"/>
    <property type="match status" value="1"/>
</dbReference>
<feature type="disulfide bond" evidence="14">
    <location>
        <begin position="30"/>
        <end position="63"/>
    </location>
</feature>
<accession>A0A8I6RBL3</accession>
<evidence type="ECO:0000256" key="9">
    <source>
        <dbReference type="ARBA" id="ARBA00022989"/>
    </source>
</evidence>
<dbReference type="InterPro" id="IPR014836">
    <property type="entry name" value="Integrin_bsu_cyt_dom"/>
</dbReference>
<feature type="disulfide bond" evidence="14">
    <location>
        <begin position="468"/>
        <end position="510"/>
    </location>
</feature>
<feature type="transmembrane region" description="Helical" evidence="16">
    <location>
        <begin position="721"/>
        <end position="743"/>
    </location>
</feature>
<comment type="similarity">
    <text evidence="2 15">Belongs to the integrin beta chain family.</text>
</comment>
<evidence type="ECO:0000259" key="18">
    <source>
        <dbReference type="SMART" id="SM00187"/>
    </source>
</evidence>
<feature type="disulfide bond" evidence="14">
    <location>
        <begin position="631"/>
        <end position="711"/>
    </location>
</feature>
<dbReference type="InterPro" id="IPR036465">
    <property type="entry name" value="vWFA_dom_sf"/>
</dbReference>
<evidence type="ECO:0000256" key="6">
    <source>
        <dbReference type="ARBA" id="ARBA00022729"/>
    </source>
</evidence>
<feature type="disulfide bond" evidence="14">
    <location>
        <begin position="516"/>
        <end position="521"/>
    </location>
</feature>
<dbReference type="SMART" id="SM00187">
    <property type="entry name" value="INB"/>
    <property type="match status" value="1"/>
</dbReference>
<dbReference type="InterPro" id="IPR032695">
    <property type="entry name" value="Integrin_dom_sf"/>
</dbReference>
<feature type="disulfide bond" evidence="14">
    <location>
        <begin position="27"/>
        <end position="36"/>
    </location>
</feature>
<feature type="disulfide bond" evidence="14">
    <location>
        <begin position="39"/>
        <end position="48"/>
    </location>
</feature>
<sequence length="788" mass="89584">MKLELLCVCLICVTSSYSDECMKFETCHECIQRPECSWCLERNSTQRCFTSKLSETRVDSFVCNKNSIYNPQNEMTILQSIDFKENLHFNRLSPNNVKLSLRKGKPYNINIKFKHEPHFPLDLYYLMDMSNSMKDDKDKLSAIGNMLVESIKKVTSDFKLGFGTFVDKVVMPYVSIVPEKLLEPCTDCVSPYGFRNHMPLSDNVYQFSREVNTAKISGNLDDPEGGLDAILQALICKQQIGWSENKSRKLLVFATDSLVHFAGDGKLGGIVKPNDGQCHLDENGYYTYSTLLDYPSLPQINTVIKNSSVNIIFAATSDRLDLFNELSKHIEGSSVAELSSDSSNIIELIKEQYYKIRTSVVMTETSSKYVNVVFYSKCDKFDEPLEKTNECKNLEGSAVIEFEAEVTVVACPKRKGKWKETFNIYPVGLQEVLTVNLEMECDCPCENPGNEGYIGETDECSLNGLMKCGKCECHENYFGNKCECHTSSMAEHEIHLASRCKEDNSSHITCSGRGNCICGECDCDEMHDDRVIYGQFCEYDNFSCPKKDSVVCAGKGLCKNDKCYCTEGWTGDDCSCPTSVDICRKDPEQDICSGHGKCICGNCVCNDKTGYTGKYCEDFSLQQQCSDIQNCVNCEVYNQGSEDTCRNSCSIEYNNKNHDINIEIVSEIEVNDTLDEHLCAYTEGSCDIFFSYYYDLGEDRFVIKAIRERNCLFWNVAKANMLYPCISILIVGCLTLLAWKWVANKKDKEEWERFYKESMISMSCSEENKNPLYQNPSRHYENPMYKMK</sequence>
<organism evidence="20 21">
    <name type="scientific">Cimex lectularius</name>
    <name type="common">Bed bug</name>
    <name type="synonym">Acanthia lectularia</name>
    <dbReference type="NCBI Taxonomy" id="79782"/>
    <lineage>
        <taxon>Eukaryota</taxon>
        <taxon>Metazoa</taxon>
        <taxon>Ecdysozoa</taxon>
        <taxon>Arthropoda</taxon>
        <taxon>Hexapoda</taxon>
        <taxon>Insecta</taxon>
        <taxon>Pterygota</taxon>
        <taxon>Neoptera</taxon>
        <taxon>Paraneoptera</taxon>
        <taxon>Hemiptera</taxon>
        <taxon>Heteroptera</taxon>
        <taxon>Panheteroptera</taxon>
        <taxon>Cimicomorpha</taxon>
        <taxon>Cimicidae</taxon>
        <taxon>Cimex</taxon>
    </lineage>
</organism>
<dbReference type="InterPro" id="IPR015812">
    <property type="entry name" value="Integrin_bsu"/>
</dbReference>
<dbReference type="Pfam" id="PF23106">
    <property type="entry name" value="EGF_Teneurin"/>
    <property type="match status" value="1"/>
</dbReference>
<dbReference type="PROSITE" id="PS00243">
    <property type="entry name" value="I_EGF_1"/>
    <property type="match status" value="2"/>
</dbReference>
<keyword evidence="13" id="KW-0325">Glycoprotein</keyword>
<dbReference type="InterPro" id="IPR002369">
    <property type="entry name" value="Integrin_bsu_VWA"/>
</dbReference>
<keyword evidence="3" id="KW-1003">Cell membrane</keyword>
<feature type="disulfide bond" evidence="14">
    <location>
        <begin position="523"/>
        <end position="537"/>
    </location>
</feature>
<dbReference type="FunFam" id="2.10.25.10:FF:000036">
    <property type="entry name" value="Integrin beta"/>
    <property type="match status" value="1"/>
</dbReference>
<dbReference type="PROSITE" id="PS52047">
    <property type="entry name" value="I_EGF_2"/>
    <property type="match status" value="1"/>
</dbReference>
<evidence type="ECO:0000256" key="2">
    <source>
        <dbReference type="ARBA" id="ARBA00007449"/>
    </source>
</evidence>
<feature type="signal peptide" evidence="17">
    <location>
        <begin position="1"/>
        <end position="18"/>
    </location>
</feature>
<dbReference type="SUPFAM" id="SSF69179">
    <property type="entry name" value="Integrin domains"/>
    <property type="match status" value="1"/>
</dbReference>
<keyword evidence="12 14" id="KW-1015">Disulfide bond</keyword>
<evidence type="ECO:0000313" key="21">
    <source>
        <dbReference type="Proteomes" id="UP000494040"/>
    </source>
</evidence>
<feature type="domain" description="Integrin beta subunit VWA" evidence="18">
    <location>
        <begin position="26"/>
        <end position="443"/>
    </location>
</feature>
<dbReference type="InterPro" id="IPR057073">
    <property type="entry name" value="EGF_integrin_2"/>
</dbReference>
<dbReference type="KEGG" id="clec:106662174"/>
<evidence type="ECO:0000256" key="8">
    <source>
        <dbReference type="ARBA" id="ARBA00022889"/>
    </source>
</evidence>
<dbReference type="PANTHER" id="PTHR10082">
    <property type="entry name" value="INTEGRIN BETA SUBUNIT"/>
    <property type="match status" value="1"/>
</dbReference>
<dbReference type="InterPro" id="IPR036349">
    <property type="entry name" value="Integrin_bsu_tail_dom_sf"/>
</dbReference>
<dbReference type="GeneID" id="106662174"/>
<dbReference type="GO" id="GO:0016477">
    <property type="term" value="P:cell migration"/>
    <property type="evidence" value="ECO:0007669"/>
    <property type="project" value="TreeGrafter"/>
</dbReference>